<reference evidence="2 3" key="1">
    <citation type="submission" date="2019-06" db="EMBL/GenBank/DDBJ databases">
        <title>Persicimonas caeni gen. nov., sp. nov., a predatory bacterium isolated from solar saltern.</title>
        <authorList>
            <person name="Wang S."/>
        </authorList>
    </citation>
    <scope>NUCLEOTIDE SEQUENCE [LARGE SCALE GENOMIC DNA]</scope>
    <source>
        <strain evidence="2 3">YN101</strain>
    </source>
</reference>
<gene>
    <name evidence="2" type="ORF">FIV42_04620</name>
</gene>
<dbReference type="RefSeq" id="WP_141196542.1">
    <property type="nucleotide sequence ID" value="NZ_CP041186.1"/>
</dbReference>
<accession>A0A4Y6PNY9</accession>
<name>A0A4Y6PNY9_PERCE</name>
<dbReference type="Proteomes" id="UP000315995">
    <property type="component" value="Chromosome"/>
</dbReference>
<feature type="region of interest" description="Disordered" evidence="1">
    <location>
        <begin position="58"/>
        <end position="86"/>
    </location>
</feature>
<organism evidence="2 3">
    <name type="scientific">Persicimonas caeni</name>
    <dbReference type="NCBI Taxonomy" id="2292766"/>
    <lineage>
        <taxon>Bacteria</taxon>
        <taxon>Deltaproteobacteria</taxon>
        <taxon>Bradymonadales</taxon>
        <taxon>Bradymonadaceae</taxon>
        <taxon>Persicimonas</taxon>
    </lineage>
</organism>
<feature type="compositionally biased region" description="Acidic residues" evidence="1">
    <location>
        <begin position="71"/>
        <end position="86"/>
    </location>
</feature>
<accession>A0A5B8Y1K6</accession>
<dbReference type="AlphaFoldDB" id="A0A4Y6PNY9"/>
<evidence type="ECO:0000313" key="3">
    <source>
        <dbReference type="Proteomes" id="UP000315995"/>
    </source>
</evidence>
<evidence type="ECO:0000313" key="2">
    <source>
        <dbReference type="EMBL" id="QDG50046.1"/>
    </source>
</evidence>
<protein>
    <submittedName>
        <fullName evidence="2">Uncharacterized protein</fullName>
    </submittedName>
</protein>
<dbReference type="EMBL" id="CP041186">
    <property type="protein sequence ID" value="QDG50046.1"/>
    <property type="molecule type" value="Genomic_DNA"/>
</dbReference>
<proteinExistence type="predicted"/>
<keyword evidence="3" id="KW-1185">Reference proteome</keyword>
<sequence length="86" mass="9365">MTATATVTDKESGEYAEAMTRLIAARDRARRDYLAARDILAGALRLEDSDDLTQMMPPLSAIYQPSRDPEADADPEPGTDPEPVEA</sequence>
<evidence type="ECO:0000256" key="1">
    <source>
        <dbReference type="SAM" id="MobiDB-lite"/>
    </source>
</evidence>